<accession>A0A382E6K5</accession>
<sequence>MSAKLLKLRWRLFFWTATGKIKKIHKRLTLNSIRGKMDNILIVFPMDEKSFRVALYAFRELGQKDSRQRNYKFLIKEQFKDLFHIQIGIPILVRNSEFENILSDERMILDQIDNTKFDIIIDLNSNFHLGISRLISMLKSDIKIGFSTPFSDQFYNIQLDVSKSGIMERGYKQINMMLAP</sequence>
<evidence type="ECO:0000313" key="1">
    <source>
        <dbReference type="EMBL" id="SVB46095.1"/>
    </source>
</evidence>
<name>A0A382E6K5_9ZZZZ</name>
<protein>
    <submittedName>
        <fullName evidence="1">Uncharacterized protein</fullName>
    </submittedName>
</protein>
<organism evidence="1">
    <name type="scientific">marine metagenome</name>
    <dbReference type="NCBI Taxonomy" id="408172"/>
    <lineage>
        <taxon>unclassified sequences</taxon>
        <taxon>metagenomes</taxon>
        <taxon>ecological metagenomes</taxon>
    </lineage>
</organism>
<dbReference type="EMBL" id="UINC01042875">
    <property type="protein sequence ID" value="SVB46095.1"/>
    <property type="molecule type" value="Genomic_DNA"/>
</dbReference>
<proteinExistence type="predicted"/>
<gene>
    <name evidence="1" type="ORF">METZ01_LOCUS198949</name>
</gene>
<reference evidence="1" key="1">
    <citation type="submission" date="2018-05" db="EMBL/GenBank/DDBJ databases">
        <authorList>
            <person name="Lanie J.A."/>
            <person name="Ng W.-L."/>
            <person name="Kazmierczak K.M."/>
            <person name="Andrzejewski T.M."/>
            <person name="Davidsen T.M."/>
            <person name="Wayne K.J."/>
            <person name="Tettelin H."/>
            <person name="Glass J.I."/>
            <person name="Rusch D."/>
            <person name="Podicherti R."/>
            <person name="Tsui H.-C.T."/>
            <person name="Winkler M.E."/>
        </authorList>
    </citation>
    <scope>NUCLEOTIDE SEQUENCE</scope>
</reference>
<dbReference type="AlphaFoldDB" id="A0A382E6K5"/>